<keyword evidence="2" id="KW-1185">Reference proteome</keyword>
<evidence type="ECO:0000313" key="1">
    <source>
        <dbReference type="EMBL" id="CAG8765572.1"/>
    </source>
</evidence>
<feature type="non-terminal residue" evidence="1">
    <location>
        <position position="88"/>
    </location>
</feature>
<reference evidence="1" key="1">
    <citation type="submission" date="2021-06" db="EMBL/GenBank/DDBJ databases">
        <authorList>
            <person name="Kallberg Y."/>
            <person name="Tangrot J."/>
            <person name="Rosling A."/>
        </authorList>
    </citation>
    <scope>NUCLEOTIDE SEQUENCE</scope>
    <source>
        <strain evidence="1">UK204</strain>
    </source>
</reference>
<evidence type="ECO:0000313" key="2">
    <source>
        <dbReference type="Proteomes" id="UP000789570"/>
    </source>
</evidence>
<feature type="non-terminal residue" evidence="1">
    <location>
        <position position="1"/>
    </location>
</feature>
<proteinExistence type="predicted"/>
<dbReference type="EMBL" id="CAJVPQ010024821">
    <property type="protein sequence ID" value="CAG8765572.1"/>
    <property type="molecule type" value="Genomic_DNA"/>
</dbReference>
<protein>
    <submittedName>
        <fullName evidence="1">10797_t:CDS:1</fullName>
    </submittedName>
</protein>
<organism evidence="1 2">
    <name type="scientific">Funneliformis caledonium</name>
    <dbReference type="NCBI Taxonomy" id="1117310"/>
    <lineage>
        <taxon>Eukaryota</taxon>
        <taxon>Fungi</taxon>
        <taxon>Fungi incertae sedis</taxon>
        <taxon>Mucoromycota</taxon>
        <taxon>Glomeromycotina</taxon>
        <taxon>Glomeromycetes</taxon>
        <taxon>Glomerales</taxon>
        <taxon>Glomeraceae</taxon>
        <taxon>Funneliformis</taxon>
    </lineage>
</organism>
<name>A0A9N9J752_9GLOM</name>
<dbReference type="Proteomes" id="UP000789570">
    <property type="component" value="Unassembled WGS sequence"/>
</dbReference>
<sequence length="88" mass="10527">LKYLLRDVLDPAAEQIQHTKKIKYEEIDAEMPEYEEMSEYKVDDDYDKEIKYDNTNLTNLNLDFILNSSKMNLIRPEDLYEISECSQL</sequence>
<accession>A0A9N9J752</accession>
<dbReference type="OrthoDB" id="2488866at2759"/>
<gene>
    <name evidence="1" type="ORF">FCALED_LOCUS17207</name>
</gene>
<comment type="caution">
    <text evidence="1">The sequence shown here is derived from an EMBL/GenBank/DDBJ whole genome shotgun (WGS) entry which is preliminary data.</text>
</comment>
<dbReference type="AlphaFoldDB" id="A0A9N9J752"/>